<dbReference type="InterPro" id="IPR003423">
    <property type="entry name" value="OMP_efflux"/>
</dbReference>
<evidence type="ECO:0000256" key="1">
    <source>
        <dbReference type="ARBA" id="ARBA00004442"/>
    </source>
</evidence>
<protein>
    <recommendedName>
        <fullName evidence="11">Transporter</fullName>
    </recommendedName>
</protein>
<dbReference type="GO" id="GO:0015288">
    <property type="term" value="F:porin activity"/>
    <property type="evidence" value="ECO:0007669"/>
    <property type="project" value="TreeGrafter"/>
</dbReference>
<keyword evidence="3" id="KW-0813">Transport</keyword>
<dbReference type="GO" id="GO:1990281">
    <property type="term" value="C:efflux pump complex"/>
    <property type="evidence" value="ECO:0007669"/>
    <property type="project" value="TreeGrafter"/>
</dbReference>
<comment type="subcellular location">
    <subcellularLocation>
        <location evidence="1">Cell outer membrane</location>
    </subcellularLocation>
</comment>
<dbReference type="PANTHER" id="PTHR30026">
    <property type="entry name" value="OUTER MEMBRANE PROTEIN TOLC"/>
    <property type="match status" value="1"/>
</dbReference>
<dbReference type="Gene3D" id="1.20.1600.10">
    <property type="entry name" value="Outer membrane efflux proteins (OEP)"/>
    <property type="match status" value="1"/>
</dbReference>
<gene>
    <name evidence="9" type="ORF">AMJ44_15670</name>
</gene>
<proteinExistence type="inferred from homology"/>
<keyword evidence="7" id="KW-0998">Cell outer membrane</keyword>
<keyword evidence="4" id="KW-1134">Transmembrane beta strand</keyword>
<name>A0A0S7XIU5_UNCSA</name>
<evidence type="ECO:0000256" key="3">
    <source>
        <dbReference type="ARBA" id="ARBA00022448"/>
    </source>
</evidence>
<accession>A0A0S7XIU5</accession>
<dbReference type="PIRSF" id="PIRSF001892">
    <property type="entry name" value="CyaE"/>
    <property type="match status" value="1"/>
</dbReference>
<evidence type="ECO:0000256" key="5">
    <source>
        <dbReference type="ARBA" id="ARBA00022692"/>
    </source>
</evidence>
<comment type="caution">
    <text evidence="9">The sequence shown here is derived from an EMBL/GenBank/DDBJ whole genome shotgun (WGS) entry which is preliminary data.</text>
</comment>
<evidence type="ECO:0000313" key="9">
    <source>
        <dbReference type="EMBL" id="KPJ62384.1"/>
    </source>
</evidence>
<reference evidence="9 10" key="1">
    <citation type="journal article" date="2015" name="Microbiome">
        <title>Genomic resolution of linkages in carbon, nitrogen, and sulfur cycling among widespread estuary sediment bacteria.</title>
        <authorList>
            <person name="Baker B.J."/>
            <person name="Lazar C.S."/>
            <person name="Teske A.P."/>
            <person name="Dick G.J."/>
        </authorList>
    </citation>
    <scope>NUCLEOTIDE SEQUENCE [LARGE SCALE GENOMIC DNA]</scope>
    <source>
        <strain evidence="9">DG_54_3</strain>
    </source>
</reference>
<dbReference type="GO" id="GO:0015562">
    <property type="term" value="F:efflux transmembrane transporter activity"/>
    <property type="evidence" value="ECO:0007669"/>
    <property type="project" value="InterPro"/>
</dbReference>
<dbReference type="AlphaFoldDB" id="A0A0S7XIU5"/>
<evidence type="ECO:0000256" key="6">
    <source>
        <dbReference type="ARBA" id="ARBA00023136"/>
    </source>
</evidence>
<evidence type="ECO:0000313" key="10">
    <source>
        <dbReference type="Proteomes" id="UP000051861"/>
    </source>
</evidence>
<feature type="chain" id="PRO_5006640118" description="Transporter" evidence="8">
    <location>
        <begin position="21"/>
        <end position="433"/>
    </location>
</feature>
<keyword evidence="8" id="KW-0732">Signal</keyword>
<feature type="signal peptide" evidence="8">
    <location>
        <begin position="1"/>
        <end position="20"/>
    </location>
</feature>
<keyword evidence="5" id="KW-0812">Transmembrane</keyword>
<dbReference type="InterPro" id="IPR051906">
    <property type="entry name" value="TolC-like"/>
</dbReference>
<organism evidence="9 10">
    <name type="scientific">candidate division WOR-1 bacterium DG_54_3</name>
    <dbReference type="NCBI Taxonomy" id="1703775"/>
    <lineage>
        <taxon>Bacteria</taxon>
        <taxon>Bacillati</taxon>
        <taxon>Saganbacteria</taxon>
    </lineage>
</organism>
<dbReference type="Pfam" id="PF02321">
    <property type="entry name" value="OEP"/>
    <property type="match status" value="2"/>
</dbReference>
<dbReference type="PANTHER" id="PTHR30026:SF20">
    <property type="entry name" value="OUTER MEMBRANE PROTEIN TOLC"/>
    <property type="match status" value="1"/>
</dbReference>
<evidence type="ECO:0000256" key="4">
    <source>
        <dbReference type="ARBA" id="ARBA00022452"/>
    </source>
</evidence>
<keyword evidence="6" id="KW-0472">Membrane</keyword>
<dbReference type="EMBL" id="LIZX01000271">
    <property type="protein sequence ID" value="KPJ62384.1"/>
    <property type="molecule type" value="Genomic_DNA"/>
</dbReference>
<dbReference type="SUPFAM" id="SSF56954">
    <property type="entry name" value="Outer membrane efflux proteins (OEP)"/>
    <property type="match status" value="1"/>
</dbReference>
<dbReference type="GO" id="GO:0009279">
    <property type="term" value="C:cell outer membrane"/>
    <property type="evidence" value="ECO:0007669"/>
    <property type="project" value="UniProtKB-SubCell"/>
</dbReference>
<evidence type="ECO:0008006" key="11">
    <source>
        <dbReference type="Google" id="ProtNLM"/>
    </source>
</evidence>
<evidence type="ECO:0000256" key="8">
    <source>
        <dbReference type="SAM" id="SignalP"/>
    </source>
</evidence>
<evidence type="ECO:0000256" key="7">
    <source>
        <dbReference type="ARBA" id="ARBA00023237"/>
    </source>
</evidence>
<dbReference type="Proteomes" id="UP000051861">
    <property type="component" value="Unassembled WGS sequence"/>
</dbReference>
<sequence>MRRFSVCLLVSLLIVGICSAQEKLTLEKSIQIALEQSPVMLKSKAEIEAAEGAAGQAVADFLPQVSLKGNLGKYYSEPTTVQITITGVSSVFAIGIDEQADTSSYSASLTQPLFKGGKLWKNLAMVGKGLEAAKEELRKITQEVKFNVIDSYYGVLKAQKFVELSQQSVNMAKRHLDRVNSLFKVGMSTRAEILRGEVQVAQSEIGLTKAKQGLEIAKNHFNNTLGRDLDAAVDLVEIDYDSREITVYDYKDLLEIAYEDRPDWKQYVLAKKVSEDEVGVAYSGLWPRISLIGNYDVGSTKYSEFQSDTKTWTALLSGTWDIFDGTSTWYKIKESKAKLEAQKANEISVKRAIALFAVQSAKENVEGTQKTQELAKENFDIAELRYDSGVGTNLEVIDAQVALTQARTDHLQAQHDLQIAKARINKIVGREIY</sequence>
<comment type="similarity">
    <text evidence="2">Belongs to the outer membrane factor (OMF) (TC 1.B.17) family.</text>
</comment>
<dbReference type="InterPro" id="IPR028351">
    <property type="entry name" value="CyaE"/>
</dbReference>
<evidence type="ECO:0000256" key="2">
    <source>
        <dbReference type="ARBA" id="ARBA00007613"/>
    </source>
</evidence>